<dbReference type="Proteomes" id="UP001163321">
    <property type="component" value="Chromosome 9"/>
</dbReference>
<proteinExistence type="predicted"/>
<dbReference type="EMBL" id="CM047588">
    <property type="protein sequence ID" value="KAI9905542.1"/>
    <property type="molecule type" value="Genomic_DNA"/>
</dbReference>
<organism evidence="1 2">
    <name type="scientific">Peronosclerospora sorghi</name>
    <dbReference type="NCBI Taxonomy" id="230839"/>
    <lineage>
        <taxon>Eukaryota</taxon>
        <taxon>Sar</taxon>
        <taxon>Stramenopiles</taxon>
        <taxon>Oomycota</taxon>
        <taxon>Peronosporomycetes</taxon>
        <taxon>Peronosporales</taxon>
        <taxon>Peronosporaceae</taxon>
        <taxon>Peronosclerospora</taxon>
    </lineage>
</organism>
<comment type="caution">
    <text evidence="1">The sequence shown here is derived from an EMBL/GenBank/DDBJ whole genome shotgun (WGS) entry which is preliminary data.</text>
</comment>
<keyword evidence="2" id="KW-1185">Reference proteome</keyword>
<protein>
    <submittedName>
        <fullName evidence="1">Uncharacterized protein</fullName>
    </submittedName>
</protein>
<evidence type="ECO:0000313" key="2">
    <source>
        <dbReference type="Proteomes" id="UP001163321"/>
    </source>
</evidence>
<sequence>MKFYFGIPSKRFQGKTATKDLDTNMKSGKTGSSRRYIWTILSRYLSDGRNLWTIGSSLLNYTFGPEMDLSDIPFGIPIILQSIYKVKNLQNPLGSKHARCLTDNRDGYEQLLLHRIGDKVAIQAKRNDRFMRVCTNGDCVFDRREPRDSELFTMETDRNCALYFVSCLTGNVLQCDNNFVAKCDNTNRKGWEEWRIVMPLSTYQAEHTLGVKDRMDVVVELASFDKTADEIEKIVRIIFD</sequence>
<gene>
    <name evidence="1" type="ORF">PsorP6_013465</name>
</gene>
<evidence type="ECO:0000313" key="1">
    <source>
        <dbReference type="EMBL" id="KAI9905542.1"/>
    </source>
</evidence>
<reference evidence="1 2" key="1">
    <citation type="journal article" date="2022" name="bioRxiv">
        <title>The genome of the oomycete Peronosclerospora sorghi, a cosmopolitan pathogen of maize and sorghum, is inflated with dispersed pseudogenes.</title>
        <authorList>
            <person name="Fletcher K."/>
            <person name="Martin F."/>
            <person name="Isakeit T."/>
            <person name="Cavanaugh K."/>
            <person name="Magill C."/>
            <person name="Michelmore R."/>
        </authorList>
    </citation>
    <scope>NUCLEOTIDE SEQUENCE [LARGE SCALE GENOMIC DNA]</scope>
    <source>
        <strain evidence="1">P6</strain>
    </source>
</reference>
<name>A0ACC0VGG5_9STRA</name>
<accession>A0ACC0VGG5</accession>